<dbReference type="EMBL" id="KV479216">
    <property type="protein sequence ID" value="OCT55645.1"/>
    <property type="molecule type" value="Genomic_DNA"/>
</dbReference>
<organism evidence="1">
    <name type="scientific">Xenopus laevis</name>
    <name type="common">African clawed frog</name>
    <dbReference type="NCBI Taxonomy" id="8355"/>
    <lineage>
        <taxon>Eukaryota</taxon>
        <taxon>Metazoa</taxon>
        <taxon>Chordata</taxon>
        <taxon>Craniata</taxon>
        <taxon>Vertebrata</taxon>
        <taxon>Euteleostomi</taxon>
        <taxon>Amphibia</taxon>
        <taxon>Batrachia</taxon>
        <taxon>Anura</taxon>
        <taxon>Pipoidea</taxon>
        <taxon>Pipidae</taxon>
        <taxon>Xenopodinae</taxon>
        <taxon>Xenopus</taxon>
        <taxon>Xenopus</taxon>
    </lineage>
</organism>
<protein>
    <submittedName>
        <fullName evidence="1">Uncharacterized protein</fullName>
    </submittedName>
</protein>
<dbReference type="AlphaFoldDB" id="A0A974BP13"/>
<name>A0A974BP13_XENLA</name>
<reference evidence="1" key="1">
    <citation type="submission" date="2016-05" db="EMBL/GenBank/DDBJ databases">
        <title>WGS assembly of Xenopus laevis.</title>
        <authorList>
            <person name="Session A."/>
            <person name="Uno Y."/>
            <person name="Kwon T."/>
            <person name="Chapman J."/>
            <person name="Toyoda A."/>
            <person name="Takahashi S."/>
            <person name="Fukui A."/>
            <person name="Hikosaka A."/>
            <person name="Putnam N."/>
            <person name="Stites J."/>
            <person name="Van Heeringen S."/>
            <person name="Quigley I."/>
            <person name="Heinz S."/>
            <person name="Hellsten U."/>
            <person name="Lyons J."/>
            <person name="Suzuki A."/>
            <person name="Kondo M."/>
            <person name="Ogino H."/>
            <person name="Ochi H."/>
            <person name="Bogdanovic O."/>
            <person name="Lister R."/>
            <person name="Georgiou G."/>
            <person name="Paranjpe S."/>
            <person name="Van Kruijsbergen I."/>
            <person name="Mozaffari S."/>
            <person name="Shu S."/>
            <person name="Schmutz J."/>
            <person name="Jenkins J."/>
            <person name="Grimwood J."/>
            <person name="Carlson J."/>
            <person name="Mitros T."/>
            <person name="Simakov O."/>
            <person name="Heald R."/>
            <person name="Miller K."/>
            <person name="Haudenschild C."/>
            <person name="Kuroki Y."/>
            <person name="Tanaka T."/>
            <person name="Michiue T."/>
            <person name="Watanabe M."/>
            <person name="Kinoshita T."/>
            <person name="Ohta Y."/>
            <person name="Mawaribuchi S."/>
            <person name="Suzuki Y."/>
            <person name="Haramoto Y."/>
            <person name="Yamamoto T."/>
            <person name="Takagi C."/>
            <person name="Kitzman J."/>
            <person name="Shendure J."/>
            <person name="Nakayama T."/>
            <person name="Izutsu Y."/>
            <person name="Robert J."/>
            <person name="Dichmann D."/>
            <person name="Flajnik M."/>
            <person name="Houston D."/>
            <person name="Marcotte E."/>
            <person name="Wallingford J."/>
            <person name="Ito Y."/>
            <person name="Asashima M."/>
            <person name="Ueno N."/>
            <person name="Matsuda Y."/>
            <person name="Jan Veenstra G."/>
            <person name="Fujiyama A."/>
            <person name="Harland R."/>
            <person name="Taira M."/>
            <person name="Rokhsar D.S."/>
        </authorList>
    </citation>
    <scope>NUCLEOTIDE SEQUENCE</scope>
    <source>
        <strain evidence="1">J</strain>
        <tissue evidence="1">Blood</tissue>
    </source>
</reference>
<evidence type="ECO:0000313" key="1">
    <source>
        <dbReference type="EMBL" id="OCT55645.1"/>
    </source>
</evidence>
<proteinExistence type="predicted"/>
<sequence length="70" mass="7652">MIFYGRQHRPFKTNSALCERLTLIVALGLDTGSGELADSIVTYFVPDTDSIKTCVSYRGLNHCIIATASV</sequence>
<dbReference type="Proteomes" id="UP000694892">
    <property type="component" value="Unassembled WGS sequence"/>
</dbReference>
<accession>A0A974BP13</accession>
<gene>
    <name evidence="1" type="ORF">XELAEV_18000298mg</name>
</gene>